<evidence type="ECO:0000313" key="3">
    <source>
        <dbReference type="Proteomes" id="UP000823775"/>
    </source>
</evidence>
<feature type="non-terminal residue" evidence="2">
    <location>
        <position position="1"/>
    </location>
</feature>
<accession>A0ABS8VPS3</accession>
<comment type="caution">
    <text evidence="2">The sequence shown here is derived from an EMBL/GenBank/DDBJ whole genome shotgun (WGS) entry which is preliminary data.</text>
</comment>
<gene>
    <name evidence="2" type="ORF">HAX54_039039</name>
</gene>
<organism evidence="2 3">
    <name type="scientific">Datura stramonium</name>
    <name type="common">Jimsonweed</name>
    <name type="synonym">Common thornapple</name>
    <dbReference type="NCBI Taxonomy" id="4076"/>
    <lineage>
        <taxon>Eukaryota</taxon>
        <taxon>Viridiplantae</taxon>
        <taxon>Streptophyta</taxon>
        <taxon>Embryophyta</taxon>
        <taxon>Tracheophyta</taxon>
        <taxon>Spermatophyta</taxon>
        <taxon>Magnoliopsida</taxon>
        <taxon>eudicotyledons</taxon>
        <taxon>Gunneridae</taxon>
        <taxon>Pentapetalae</taxon>
        <taxon>asterids</taxon>
        <taxon>lamiids</taxon>
        <taxon>Solanales</taxon>
        <taxon>Solanaceae</taxon>
        <taxon>Solanoideae</taxon>
        <taxon>Datureae</taxon>
        <taxon>Datura</taxon>
    </lineage>
</organism>
<keyword evidence="3" id="KW-1185">Reference proteome</keyword>
<protein>
    <submittedName>
        <fullName evidence="2">Uncharacterized protein</fullName>
    </submittedName>
</protein>
<name>A0ABS8VPS3_DATST</name>
<proteinExistence type="predicted"/>
<evidence type="ECO:0000313" key="2">
    <source>
        <dbReference type="EMBL" id="MCE0481357.1"/>
    </source>
</evidence>
<dbReference type="EMBL" id="JACEIK010005379">
    <property type="protein sequence ID" value="MCE0481357.1"/>
    <property type="molecule type" value="Genomic_DNA"/>
</dbReference>
<feature type="region of interest" description="Disordered" evidence="1">
    <location>
        <begin position="1"/>
        <end position="39"/>
    </location>
</feature>
<evidence type="ECO:0000256" key="1">
    <source>
        <dbReference type="SAM" id="MobiDB-lite"/>
    </source>
</evidence>
<reference evidence="2 3" key="1">
    <citation type="journal article" date="2021" name="BMC Genomics">
        <title>Datura genome reveals duplications of psychoactive alkaloid biosynthetic genes and high mutation rate following tissue culture.</title>
        <authorList>
            <person name="Rajewski A."/>
            <person name="Carter-House D."/>
            <person name="Stajich J."/>
            <person name="Litt A."/>
        </authorList>
    </citation>
    <scope>NUCLEOTIDE SEQUENCE [LARGE SCALE GENOMIC DNA]</scope>
    <source>
        <strain evidence="2">AR-01</strain>
    </source>
</reference>
<sequence length="80" mass="9359">TMEPKEMKMIETEKSQKRGRPRKPKDTSSASKASPARRFRAKEVELHGLTWFNTKKKAKYTPENWIEEGHLALEFVAIRD</sequence>
<dbReference type="Proteomes" id="UP000823775">
    <property type="component" value="Unassembled WGS sequence"/>
</dbReference>
<feature type="compositionally biased region" description="Basic and acidic residues" evidence="1">
    <location>
        <begin position="1"/>
        <end position="16"/>
    </location>
</feature>